<sequence>MSTDLVPYPTAWLSDPRALHEKLKTIRKAPLPPNPTLFTTVQVGKPCLVRGPPTPSGYDRWYNGTVRQVSMAFKFLDGSQSDRFVVEFTDPAHPELAPQTGVFFQRWHEVCGVGEEHFMPRITEETVANMLHTLPPLTRPQRVFYTPFIGQSFPPGPGGATWAGPIWTAGFIENHATVNSTTTVELKFSHFMGGLCAPAPMRFTYFRSLQWIRSWGVRAHHSTMDVALCGGRRVGGVDDAAVRGTVHVWRTEEIDEGHARLECECLETGTKSCGKV</sequence>
<dbReference type="AlphaFoldDB" id="A0A0C3NFH2"/>
<dbReference type="Proteomes" id="UP000053257">
    <property type="component" value="Unassembled WGS sequence"/>
</dbReference>
<evidence type="ECO:0000313" key="1">
    <source>
        <dbReference type="EMBL" id="KIP03449.1"/>
    </source>
</evidence>
<accession>A0A0C3NFH2</accession>
<evidence type="ECO:0000313" key="2">
    <source>
        <dbReference type="Proteomes" id="UP000053257"/>
    </source>
</evidence>
<organism evidence="1 2">
    <name type="scientific">Phlebiopsis gigantea (strain 11061_1 CR5-6)</name>
    <name type="common">White-rot fungus</name>
    <name type="synonym">Peniophora gigantea</name>
    <dbReference type="NCBI Taxonomy" id="745531"/>
    <lineage>
        <taxon>Eukaryota</taxon>
        <taxon>Fungi</taxon>
        <taxon>Dikarya</taxon>
        <taxon>Basidiomycota</taxon>
        <taxon>Agaricomycotina</taxon>
        <taxon>Agaricomycetes</taxon>
        <taxon>Polyporales</taxon>
        <taxon>Phanerochaetaceae</taxon>
        <taxon>Phlebiopsis</taxon>
    </lineage>
</organism>
<dbReference type="EMBL" id="KN840615">
    <property type="protein sequence ID" value="KIP03449.1"/>
    <property type="molecule type" value="Genomic_DNA"/>
</dbReference>
<reference evidence="1 2" key="1">
    <citation type="journal article" date="2014" name="PLoS Genet.">
        <title>Analysis of the Phlebiopsis gigantea genome, transcriptome and secretome provides insight into its pioneer colonization strategies of wood.</title>
        <authorList>
            <person name="Hori C."/>
            <person name="Ishida T."/>
            <person name="Igarashi K."/>
            <person name="Samejima M."/>
            <person name="Suzuki H."/>
            <person name="Master E."/>
            <person name="Ferreira P."/>
            <person name="Ruiz-Duenas F.J."/>
            <person name="Held B."/>
            <person name="Canessa P."/>
            <person name="Larrondo L.F."/>
            <person name="Schmoll M."/>
            <person name="Druzhinina I.S."/>
            <person name="Kubicek C.P."/>
            <person name="Gaskell J.A."/>
            <person name="Kersten P."/>
            <person name="St John F."/>
            <person name="Glasner J."/>
            <person name="Sabat G."/>
            <person name="Splinter BonDurant S."/>
            <person name="Syed K."/>
            <person name="Yadav J."/>
            <person name="Mgbeahuruike A.C."/>
            <person name="Kovalchuk A."/>
            <person name="Asiegbu F.O."/>
            <person name="Lackner G."/>
            <person name="Hoffmeister D."/>
            <person name="Rencoret J."/>
            <person name="Gutierrez A."/>
            <person name="Sun H."/>
            <person name="Lindquist E."/>
            <person name="Barry K."/>
            <person name="Riley R."/>
            <person name="Grigoriev I.V."/>
            <person name="Henrissat B."/>
            <person name="Kues U."/>
            <person name="Berka R.M."/>
            <person name="Martinez A.T."/>
            <person name="Covert S.F."/>
            <person name="Blanchette R.A."/>
            <person name="Cullen D."/>
        </authorList>
    </citation>
    <scope>NUCLEOTIDE SEQUENCE [LARGE SCALE GENOMIC DNA]</scope>
    <source>
        <strain evidence="1 2">11061_1 CR5-6</strain>
    </source>
</reference>
<dbReference type="HOGENOM" id="CLU_075875_0_0_1"/>
<gene>
    <name evidence="1" type="ORF">PHLGIDRAFT_37424</name>
</gene>
<keyword evidence="2" id="KW-1185">Reference proteome</keyword>
<name>A0A0C3NFH2_PHLG1</name>
<proteinExistence type="predicted"/>
<protein>
    <submittedName>
        <fullName evidence="1">Uncharacterized protein</fullName>
    </submittedName>
</protein>